<dbReference type="EC" id="3.4.22.61" evidence="14"/>
<organism evidence="22 23">
    <name type="scientific">Cirrhinus molitorella</name>
    <name type="common">mud carp</name>
    <dbReference type="NCBI Taxonomy" id="172907"/>
    <lineage>
        <taxon>Eukaryota</taxon>
        <taxon>Metazoa</taxon>
        <taxon>Chordata</taxon>
        <taxon>Craniata</taxon>
        <taxon>Vertebrata</taxon>
        <taxon>Euteleostomi</taxon>
        <taxon>Actinopterygii</taxon>
        <taxon>Neopterygii</taxon>
        <taxon>Teleostei</taxon>
        <taxon>Ostariophysi</taxon>
        <taxon>Cypriniformes</taxon>
        <taxon>Cyprinidae</taxon>
        <taxon>Labeoninae</taxon>
        <taxon>Labeonini</taxon>
        <taxon>Cirrhinus</taxon>
    </lineage>
</organism>
<dbReference type="InterPro" id="IPR002398">
    <property type="entry name" value="Pept_C14"/>
</dbReference>
<dbReference type="GO" id="GO:0010467">
    <property type="term" value="P:gene expression"/>
    <property type="evidence" value="ECO:0007669"/>
    <property type="project" value="UniProtKB-ARBA"/>
</dbReference>
<evidence type="ECO:0000256" key="12">
    <source>
        <dbReference type="ARBA" id="ARBA00023242"/>
    </source>
</evidence>
<comment type="caution">
    <text evidence="22">The sequence shown here is derived from an EMBL/GenBank/DDBJ whole genome shotgun (WGS) entry which is preliminary data.</text>
</comment>
<dbReference type="GO" id="GO:0043065">
    <property type="term" value="P:positive regulation of apoptotic process"/>
    <property type="evidence" value="ECO:0007669"/>
    <property type="project" value="UniProtKB-ARBA"/>
</dbReference>
<dbReference type="SUPFAM" id="SSF47986">
    <property type="entry name" value="DEATH domain"/>
    <property type="match status" value="1"/>
</dbReference>
<dbReference type="GO" id="GO:0005886">
    <property type="term" value="C:plasma membrane"/>
    <property type="evidence" value="ECO:0007669"/>
    <property type="project" value="UniProtKB-ARBA"/>
</dbReference>
<dbReference type="GO" id="GO:0097169">
    <property type="term" value="C:AIM2 inflammasome complex"/>
    <property type="evidence" value="ECO:0007669"/>
    <property type="project" value="TreeGrafter"/>
</dbReference>
<dbReference type="EMBL" id="JAUYZG010000003">
    <property type="protein sequence ID" value="KAK2911147.1"/>
    <property type="molecule type" value="Genomic_DNA"/>
</dbReference>
<evidence type="ECO:0000313" key="23">
    <source>
        <dbReference type="Proteomes" id="UP001187343"/>
    </source>
</evidence>
<dbReference type="SUPFAM" id="SSF52129">
    <property type="entry name" value="Caspase-like"/>
    <property type="match status" value="1"/>
</dbReference>
<evidence type="ECO:0000256" key="11">
    <source>
        <dbReference type="ARBA" id="ARBA00023145"/>
    </source>
</evidence>
<evidence type="ECO:0000256" key="5">
    <source>
        <dbReference type="ARBA" id="ARBA00022553"/>
    </source>
</evidence>
<dbReference type="Gene3D" id="3.40.50.1460">
    <property type="match status" value="1"/>
</dbReference>
<evidence type="ECO:0000256" key="4">
    <source>
        <dbReference type="ARBA" id="ARBA00022490"/>
    </source>
</evidence>
<dbReference type="PRINTS" id="PR00376">
    <property type="entry name" value="IL1BCENZYME"/>
</dbReference>
<dbReference type="GO" id="GO:0006915">
    <property type="term" value="P:apoptotic process"/>
    <property type="evidence" value="ECO:0007669"/>
    <property type="project" value="UniProtKB-KW"/>
</dbReference>
<dbReference type="GO" id="GO:0072559">
    <property type="term" value="C:NLRP3 inflammasome complex"/>
    <property type="evidence" value="ECO:0007669"/>
    <property type="project" value="TreeGrafter"/>
</dbReference>
<dbReference type="GO" id="GO:0005634">
    <property type="term" value="C:nucleus"/>
    <property type="evidence" value="ECO:0007669"/>
    <property type="project" value="UniProtKB-SubCell"/>
</dbReference>
<evidence type="ECO:0000313" key="22">
    <source>
        <dbReference type="EMBL" id="KAK2911147.1"/>
    </source>
</evidence>
<dbReference type="PROSITE" id="PS01121">
    <property type="entry name" value="CASPASE_HIS"/>
    <property type="match status" value="1"/>
</dbReference>
<dbReference type="PROSITE" id="PS01122">
    <property type="entry name" value="CASPASE_CYS"/>
    <property type="match status" value="1"/>
</dbReference>
<evidence type="ECO:0000256" key="8">
    <source>
        <dbReference type="ARBA" id="ARBA00022737"/>
    </source>
</evidence>
<keyword evidence="12" id="KW-0539">Nucleus</keyword>
<accession>A0AA88TXQ2</accession>
<evidence type="ECO:0000259" key="20">
    <source>
        <dbReference type="PROSITE" id="PS50208"/>
    </source>
</evidence>
<keyword evidence="8" id="KW-0677">Repeat</keyword>
<feature type="active site" evidence="16">
    <location>
        <position position="246"/>
    </location>
</feature>
<comment type="subcellular location">
    <subcellularLocation>
        <location evidence="2">Cytoplasm</location>
    </subcellularLocation>
    <subcellularLocation>
        <location evidence="1">Nucleus</location>
    </subcellularLocation>
</comment>
<dbReference type="PANTHER" id="PTHR47901:SF8">
    <property type="entry name" value="CASPASE-3"/>
    <property type="match status" value="1"/>
</dbReference>
<dbReference type="InterPro" id="IPR033139">
    <property type="entry name" value="Caspase_cys_AS"/>
</dbReference>
<dbReference type="GO" id="GO:0004197">
    <property type="term" value="F:cysteine-type endopeptidase activity"/>
    <property type="evidence" value="ECO:0007669"/>
    <property type="project" value="InterPro"/>
</dbReference>
<dbReference type="Pfam" id="PF00656">
    <property type="entry name" value="Peptidase_C14"/>
    <property type="match status" value="1"/>
</dbReference>
<feature type="domain" description="CARD" evidence="21">
    <location>
        <begin position="1"/>
        <end position="91"/>
    </location>
</feature>
<dbReference type="FunFam" id="3.40.50.1460:FF:000008">
    <property type="entry name" value="caspase-8 isoform X1"/>
    <property type="match status" value="1"/>
</dbReference>
<evidence type="ECO:0000256" key="16">
    <source>
        <dbReference type="PIRSR" id="PIRSR038001-1"/>
    </source>
</evidence>
<dbReference type="PROSITE" id="PS50209">
    <property type="entry name" value="CARD"/>
    <property type="match status" value="1"/>
</dbReference>
<evidence type="ECO:0000256" key="3">
    <source>
        <dbReference type="ARBA" id="ARBA00010134"/>
    </source>
</evidence>
<name>A0AA88TXQ2_9TELE</name>
<dbReference type="PIRSF" id="PIRSF038001">
    <property type="entry name" value="Caspase_ICE"/>
    <property type="match status" value="1"/>
</dbReference>
<evidence type="ECO:0000256" key="7">
    <source>
        <dbReference type="ARBA" id="ARBA00022703"/>
    </source>
</evidence>
<protein>
    <recommendedName>
        <fullName evidence="15">Caspase-8</fullName>
        <ecNumber evidence="14">3.4.22.61</ecNumber>
    </recommendedName>
</protein>
<keyword evidence="4" id="KW-0963">Cytoplasm</keyword>
<evidence type="ECO:0000256" key="2">
    <source>
        <dbReference type="ARBA" id="ARBA00004496"/>
    </source>
</evidence>
<keyword evidence="5" id="KW-0597">Phosphoprotein</keyword>
<feature type="active site" evidence="16">
    <location>
        <position position="203"/>
    </location>
</feature>
<evidence type="ECO:0000256" key="10">
    <source>
        <dbReference type="ARBA" id="ARBA00022807"/>
    </source>
</evidence>
<dbReference type="GO" id="GO:0072557">
    <property type="term" value="C:IPAF inflammasome complex"/>
    <property type="evidence" value="ECO:0007669"/>
    <property type="project" value="TreeGrafter"/>
</dbReference>
<keyword evidence="6" id="KW-0645">Protease</keyword>
<evidence type="ECO:0000256" key="13">
    <source>
        <dbReference type="ARBA" id="ARBA00051626"/>
    </source>
</evidence>
<sequence>MAEKVLEQLRNELIQGLSEPIINSLLDDLQENKVLGNEEIEVIRQKMKTRSDQARDLIDGVRKKGSKASELMFTSLKNRDNCLYENLKIDSHLAIPETRATCSPAPMPHNTTDKQNNLNEEYKMDSNPRGLCVIINNENFVNRKRKRNGSQNDVDSLKALFKYLGFLVEVEKDKTANQIKELMTEYSKYDHHGDCFVCCVMSHGNETGVEGCDEHVCPLDDITSPFDGDNCHSLVGKPKVFIIQACRGTKTQSKLMTTDSASATHNQTSADASYSIPKDSDFLIALATVEGYFSVRNPVSGSWFIQSLCKHLKKGSEQGQDILRILTNVNNDVSRREGILIMNKKIVDAKMTPQPQFTLRKLLIFKAPKGQAAASKQKRKRGNIDSFDLQKKKKSCHSREDQ</sequence>
<evidence type="ECO:0000256" key="6">
    <source>
        <dbReference type="ARBA" id="ARBA00022670"/>
    </source>
</evidence>
<proteinExistence type="inferred from homology"/>
<feature type="domain" description="Caspase family p20" evidence="20">
    <location>
        <begin position="128"/>
        <end position="250"/>
    </location>
</feature>
<comment type="similarity">
    <text evidence="3 17">Belongs to the peptidase C14A family.</text>
</comment>
<evidence type="ECO:0000256" key="18">
    <source>
        <dbReference type="SAM" id="MobiDB-lite"/>
    </source>
</evidence>
<dbReference type="SMART" id="SM00114">
    <property type="entry name" value="CARD"/>
    <property type="match status" value="1"/>
</dbReference>
<dbReference type="GO" id="GO:0050727">
    <property type="term" value="P:regulation of inflammatory response"/>
    <property type="evidence" value="ECO:0007669"/>
    <property type="project" value="TreeGrafter"/>
</dbReference>
<dbReference type="InterPro" id="IPR015917">
    <property type="entry name" value="Pept_C14A"/>
</dbReference>
<dbReference type="InterPro" id="IPR029030">
    <property type="entry name" value="Caspase-like_dom_sf"/>
</dbReference>
<dbReference type="Pfam" id="PF00619">
    <property type="entry name" value="CARD"/>
    <property type="match status" value="1"/>
</dbReference>
<keyword evidence="9" id="KW-0378">Hydrolase</keyword>
<feature type="domain" description="Caspase family p10" evidence="19">
    <location>
        <begin position="272"/>
        <end position="367"/>
    </location>
</feature>
<evidence type="ECO:0000256" key="14">
    <source>
        <dbReference type="ARBA" id="ARBA00066479"/>
    </source>
</evidence>
<dbReference type="InterPro" id="IPR001309">
    <property type="entry name" value="Pept_C14_p20"/>
</dbReference>
<feature type="region of interest" description="Disordered" evidence="18">
    <location>
        <begin position="373"/>
        <end position="402"/>
    </location>
</feature>
<dbReference type="SMART" id="SM00115">
    <property type="entry name" value="CASc"/>
    <property type="match status" value="1"/>
</dbReference>
<gene>
    <name evidence="22" type="ORF">Q8A67_003280</name>
</gene>
<dbReference type="PROSITE" id="PS50207">
    <property type="entry name" value="CASPASE_P10"/>
    <property type="match status" value="1"/>
</dbReference>
<reference evidence="22" key="1">
    <citation type="submission" date="2023-08" db="EMBL/GenBank/DDBJ databases">
        <title>Chromosome-level Genome Assembly of mud carp (Cirrhinus molitorella).</title>
        <authorList>
            <person name="Liu H."/>
        </authorList>
    </citation>
    <scope>NUCLEOTIDE SEQUENCE</scope>
    <source>
        <strain evidence="22">Prfri</strain>
        <tissue evidence="22">Muscle</tissue>
    </source>
</reference>
<dbReference type="Proteomes" id="UP001187343">
    <property type="component" value="Unassembled WGS sequence"/>
</dbReference>
<comment type="catalytic activity">
    <reaction evidence="13">
        <text>Strict requirement for Asp at position P1 and has a preferred cleavage sequence of (Leu/Asp/Val)-Glu-Thr-Asp-|-(Gly/Ser/Ala).</text>
        <dbReference type="EC" id="3.4.22.61"/>
    </reaction>
</comment>
<dbReference type="GO" id="GO:0006508">
    <property type="term" value="P:proteolysis"/>
    <property type="evidence" value="ECO:0007669"/>
    <property type="project" value="UniProtKB-KW"/>
</dbReference>
<keyword evidence="23" id="KW-1185">Reference proteome</keyword>
<dbReference type="PROSITE" id="PS50208">
    <property type="entry name" value="CASPASE_P20"/>
    <property type="match status" value="1"/>
</dbReference>
<keyword evidence="7" id="KW-0053">Apoptosis</keyword>
<keyword evidence="11" id="KW-0865">Zymogen</keyword>
<dbReference type="PANTHER" id="PTHR47901">
    <property type="entry name" value="CASPASE RECRUITMENT DOMAIN-CONTAINING PROTEIN 18"/>
    <property type="match status" value="1"/>
</dbReference>
<dbReference type="InterPro" id="IPR002138">
    <property type="entry name" value="Pept_C14_p10"/>
</dbReference>
<dbReference type="Gene3D" id="1.10.533.10">
    <property type="entry name" value="Death Domain, Fas"/>
    <property type="match status" value="1"/>
</dbReference>
<dbReference type="InterPro" id="IPR011029">
    <property type="entry name" value="DEATH-like_dom_sf"/>
</dbReference>
<evidence type="ECO:0000259" key="19">
    <source>
        <dbReference type="PROSITE" id="PS50207"/>
    </source>
</evidence>
<evidence type="ECO:0000256" key="1">
    <source>
        <dbReference type="ARBA" id="ARBA00004123"/>
    </source>
</evidence>
<dbReference type="InterPro" id="IPR001315">
    <property type="entry name" value="CARD"/>
</dbReference>
<evidence type="ECO:0000256" key="15">
    <source>
        <dbReference type="ARBA" id="ARBA00068172"/>
    </source>
</evidence>
<dbReference type="InterPro" id="IPR011600">
    <property type="entry name" value="Pept_C14_caspase"/>
</dbReference>
<evidence type="ECO:0000256" key="9">
    <source>
        <dbReference type="ARBA" id="ARBA00022801"/>
    </source>
</evidence>
<dbReference type="CDD" id="cd00032">
    <property type="entry name" value="CASc"/>
    <property type="match status" value="1"/>
</dbReference>
<dbReference type="InterPro" id="IPR016129">
    <property type="entry name" value="Caspase_his_AS"/>
</dbReference>
<evidence type="ECO:0000256" key="17">
    <source>
        <dbReference type="RuleBase" id="RU003971"/>
    </source>
</evidence>
<evidence type="ECO:0000259" key="21">
    <source>
        <dbReference type="PROSITE" id="PS50209"/>
    </source>
</evidence>
<keyword evidence="10" id="KW-0788">Thiol protease</keyword>
<dbReference type="AlphaFoldDB" id="A0AA88TXQ2"/>